<keyword evidence="1" id="KW-0805">Transcription regulation</keyword>
<dbReference type="CDD" id="cd06170">
    <property type="entry name" value="LuxR_C_like"/>
    <property type="match status" value="1"/>
</dbReference>
<dbReference type="PANTHER" id="PTHR44688:SF16">
    <property type="entry name" value="DNA-BINDING TRANSCRIPTIONAL ACTIVATOR DEVR_DOSR"/>
    <property type="match status" value="1"/>
</dbReference>
<evidence type="ECO:0000256" key="3">
    <source>
        <dbReference type="ARBA" id="ARBA00023163"/>
    </source>
</evidence>
<gene>
    <name evidence="7" type="ORF">RF679_13805</name>
</gene>
<dbReference type="InterPro" id="IPR000792">
    <property type="entry name" value="Tscrpt_reg_LuxR_C"/>
</dbReference>
<dbReference type="Gene3D" id="3.40.50.2300">
    <property type="match status" value="1"/>
</dbReference>
<evidence type="ECO:0000256" key="4">
    <source>
        <dbReference type="PROSITE-ProRule" id="PRU00169"/>
    </source>
</evidence>
<organism evidence="7 8">
    <name type="scientific">Undibacterium cyanobacteriorum</name>
    <dbReference type="NCBI Taxonomy" id="3073561"/>
    <lineage>
        <taxon>Bacteria</taxon>
        <taxon>Pseudomonadati</taxon>
        <taxon>Pseudomonadota</taxon>
        <taxon>Betaproteobacteria</taxon>
        <taxon>Burkholderiales</taxon>
        <taxon>Oxalobacteraceae</taxon>
        <taxon>Undibacterium</taxon>
    </lineage>
</organism>
<dbReference type="PROSITE" id="PS50110">
    <property type="entry name" value="RESPONSE_REGULATORY"/>
    <property type="match status" value="1"/>
</dbReference>
<sequence length="196" mass="21903">MLYIVDDEEVLRDALGWLAQSRQIKNQSFASAAAFLELVHGGIPFSEEGDCLLLDVRMPEMNGIALFDILSAQQLTQRLPVIFLTGHGDVPMAVDALKRGAFDFVEKPFNDNNLMDRVQQAMTASLKASAAFDVQKRLQSLSQREREVLDLILLGRMNKQIADDLGISMRTVEVHRSNIFEKMQIKSAVELAGLLK</sequence>
<dbReference type="InterPro" id="IPR011006">
    <property type="entry name" value="CheY-like_superfamily"/>
</dbReference>
<name>A0ABY9RHY6_9BURK</name>
<accession>A0ABY9RHY6</accession>
<dbReference type="PANTHER" id="PTHR44688">
    <property type="entry name" value="DNA-BINDING TRANSCRIPTIONAL ACTIVATOR DEVR_DOSR"/>
    <property type="match status" value="1"/>
</dbReference>
<dbReference type="InterPro" id="IPR016032">
    <property type="entry name" value="Sig_transdc_resp-reg_C-effctor"/>
</dbReference>
<feature type="modified residue" description="4-aspartylphosphate" evidence="4">
    <location>
        <position position="55"/>
    </location>
</feature>
<evidence type="ECO:0000313" key="8">
    <source>
        <dbReference type="Proteomes" id="UP001181355"/>
    </source>
</evidence>
<dbReference type="InterPro" id="IPR001789">
    <property type="entry name" value="Sig_transdc_resp-reg_receiver"/>
</dbReference>
<dbReference type="InterPro" id="IPR036388">
    <property type="entry name" value="WH-like_DNA-bd_sf"/>
</dbReference>
<protein>
    <submittedName>
        <fullName evidence="7">Response regulator</fullName>
    </submittedName>
</protein>
<dbReference type="Pfam" id="PF00196">
    <property type="entry name" value="GerE"/>
    <property type="match status" value="1"/>
</dbReference>
<dbReference type="SUPFAM" id="SSF46894">
    <property type="entry name" value="C-terminal effector domain of the bipartite response regulators"/>
    <property type="match status" value="1"/>
</dbReference>
<keyword evidence="4" id="KW-0597">Phosphoprotein</keyword>
<dbReference type="Gene3D" id="1.10.10.10">
    <property type="entry name" value="Winged helix-like DNA-binding domain superfamily/Winged helix DNA-binding domain"/>
    <property type="match status" value="1"/>
</dbReference>
<dbReference type="PROSITE" id="PS50043">
    <property type="entry name" value="HTH_LUXR_2"/>
    <property type="match status" value="1"/>
</dbReference>
<dbReference type="SUPFAM" id="SSF52172">
    <property type="entry name" value="CheY-like"/>
    <property type="match status" value="1"/>
</dbReference>
<evidence type="ECO:0000256" key="2">
    <source>
        <dbReference type="ARBA" id="ARBA00023125"/>
    </source>
</evidence>
<keyword evidence="8" id="KW-1185">Reference proteome</keyword>
<dbReference type="EMBL" id="CP133720">
    <property type="protein sequence ID" value="WMW79721.1"/>
    <property type="molecule type" value="Genomic_DNA"/>
</dbReference>
<feature type="domain" description="Response regulatory" evidence="6">
    <location>
        <begin position="1"/>
        <end position="122"/>
    </location>
</feature>
<dbReference type="SMART" id="SM00421">
    <property type="entry name" value="HTH_LUXR"/>
    <property type="match status" value="1"/>
</dbReference>
<evidence type="ECO:0000256" key="1">
    <source>
        <dbReference type="ARBA" id="ARBA00023015"/>
    </source>
</evidence>
<dbReference type="PROSITE" id="PS00622">
    <property type="entry name" value="HTH_LUXR_1"/>
    <property type="match status" value="1"/>
</dbReference>
<dbReference type="Pfam" id="PF00072">
    <property type="entry name" value="Response_reg"/>
    <property type="match status" value="1"/>
</dbReference>
<proteinExistence type="predicted"/>
<dbReference type="PRINTS" id="PR00038">
    <property type="entry name" value="HTHLUXR"/>
</dbReference>
<reference evidence="7" key="1">
    <citation type="submission" date="2023-09" db="EMBL/GenBank/DDBJ databases">
        <title>Undibacterium sp. 20NA77.5 isolated from freshwater.</title>
        <authorList>
            <person name="Le V."/>
            <person name="Ko S.-R."/>
            <person name="Ahn C.-Y."/>
            <person name="Oh H.-M."/>
        </authorList>
    </citation>
    <scope>NUCLEOTIDE SEQUENCE</scope>
    <source>
        <strain evidence="7">20NA77.5</strain>
    </source>
</reference>
<keyword evidence="2" id="KW-0238">DNA-binding</keyword>
<keyword evidence="3" id="KW-0804">Transcription</keyword>
<evidence type="ECO:0000313" key="7">
    <source>
        <dbReference type="EMBL" id="WMW79721.1"/>
    </source>
</evidence>
<evidence type="ECO:0000259" key="5">
    <source>
        <dbReference type="PROSITE" id="PS50043"/>
    </source>
</evidence>
<dbReference type="RefSeq" id="WP_309481216.1">
    <property type="nucleotide sequence ID" value="NZ_CP133720.1"/>
</dbReference>
<evidence type="ECO:0000259" key="6">
    <source>
        <dbReference type="PROSITE" id="PS50110"/>
    </source>
</evidence>
<feature type="domain" description="HTH luxR-type" evidence="5">
    <location>
        <begin position="134"/>
        <end position="196"/>
    </location>
</feature>
<dbReference type="SMART" id="SM00448">
    <property type="entry name" value="REC"/>
    <property type="match status" value="1"/>
</dbReference>
<dbReference type="Proteomes" id="UP001181355">
    <property type="component" value="Chromosome"/>
</dbReference>